<dbReference type="Proteomes" id="UP000670527">
    <property type="component" value="Unassembled WGS sequence"/>
</dbReference>
<evidence type="ECO:0000313" key="1">
    <source>
        <dbReference type="EMBL" id="MBO3273190.1"/>
    </source>
</evidence>
<reference evidence="1 2" key="1">
    <citation type="submission" date="2021-03" db="EMBL/GenBank/DDBJ databases">
        <authorList>
            <person name="Kim M.K."/>
        </authorList>
    </citation>
    <scope>NUCLEOTIDE SEQUENCE [LARGE SCALE GENOMIC DNA]</scope>
    <source>
        <strain evidence="1 2">BT507</strain>
    </source>
</reference>
<accession>A0ABS3THR4</accession>
<organism evidence="1 2">
    <name type="scientific">Hymenobacter defluvii</name>
    <dbReference type="NCBI Taxonomy" id="2054411"/>
    <lineage>
        <taxon>Bacteria</taxon>
        <taxon>Pseudomonadati</taxon>
        <taxon>Bacteroidota</taxon>
        <taxon>Cytophagia</taxon>
        <taxon>Cytophagales</taxon>
        <taxon>Hymenobacteraceae</taxon>
        <taxon>Hymenobacter</taxon>
    </lineage>
</organism>
<dbReference type="RefSeq" id="WP_208309333.1">
    <property type="nucleotide sequence ID" value="NZ_JAGETX010000027.1"/>
</dbReference>
<sequence>MKVIPDNHFYIQPQDYHDKDALREAIDFGINKAYQLALDRVVILIATRQHTGHIETAYGEELVKKWSVGEKQSNGVIVKIESKSTYSSIKRDLLICISFNSEDLFIVEDMLSVHAIIAVPFIQEIQEWTKPWEAYEIRTGQHASPYPALNCVVRKGLDHLNNIAYGGTSNSSDQYKMKTFAEVV</sequence>
<comment type="caution">
    <text evidence="1">The sequence shown here is derived from an EMBL/GenBank/DDBJ whole genome shotgun (WGS) entry which is preliminary data.</text>
</comment>
<evidence type="ECO:0000313" key="2">
    <source>
        <dbReference type="Proteomes" id="UP000670527"/>
    </source>
</evidence>
<name>A0ABS3THR4_9BACT</name>
<dbReference type="EMBL" id="JAGETX010000027">
    <property type="protein sequence ID" value="MBO3273190.1"/>
    <property type="molecule type" value="Genomic_DNA"/>
</dbReference>
<keyword evidence="2" id="KW-1185">Reference proteome</keyword>
<protein>
    <submittedName>
        <fullName evidence="1">Uncharacterized protein</fullName>
    </submittedName>
</protein>
<gene>
    <name evidence="1" type="ORF">J4D97_21250</name>
</gene>
<proteinExistence type="predicted"/>